<evidence type="ECO:0000313" key="2">
    <source>
        <dbReference type="Proteomes" id="UP000706891"/>
    </source>
</evidence>
<gene>
    <name evidence="1" type="ORF">H6A34_00555</name>
</gene>
<proteinExistence type="predicted"/>
<sequence length="108" mass="12884">MNRKRYNYIRRLAEKITTSPSNNMEFCYYGHLVSLQSGTTDYVDVTVYNTADRYSGETADFSFDYWTKELDIGYTESDRLFDIIVQAFWRIYGKRSVHVIIEEEENFD</sequence>
<keyword evidence="2" id="KW-1185">Reference proteome</keyword>
<evidence type="ECO:0000313" key="1">
    <source>
        <dbReference type="EMBL" id="MBM6672384.1"/>
    </source>
</evidence>
<dbReference type="Proteomes" id="UP000706891">
    <property type="component" value="Unassembled WGS sequence"/>
</dbReference>
<accession>A0A939B4L7</accession>
<name>A0A939B4L7_9BACT</name>
<protein>
    <submittedName>
        <fullName evidence="1">Uncharacterized protein</fullName>
    </submittedName>
</protein>
<reference evidence="1" key="2">
    <citation type="journal article" date="2021" name="Sci. Rep.">
        <title>The distribution of antibiotic resistance genes in chicken gut microbiota commensals.</title>
        <authorList>
            <person name="Juricova H."/>
            <person name="Matiasovicova J."/>
            <person name="Kubasova T."/>
            <person name="Cejkova D."/>
            <person name="Rychlik I."/>
        </authorList>
    </citation>
    <scope>NUCLEOTIDE SEQUENCE</scope>
    <source>
        <strain evidence="1">An824</strain>
    </source>
</reference>
<dbReference type="EMBL" id="JACJJG010000001">
    <property type="protein sequence ID" value="MBM6672384.1"/>
    <property type="molecule type" value="Genomic_DNA"/>
</dbReference>
<reference evidence="1" key="1">
    <citation type="submission" date="2020-08" db="EMBL/GenBank/DDBJ databases">
        <authorList>
            <person name="Cejkova D."/>
            <person name="Kubasova T."/>
            <person name="Jahodarova E."/>
            <person name="Rychlik I."/>
        </authorList>
    </citation>
    <scope>NUCLEOTIDE SEQUENCE</scope>
    <source>
        <strain evidence="1">An824</strain>
    </source>
</reference>
<organism evidence="1 2">
    <name type="scientific">Marseilla massiliensis</name>
    <dbReference type="NCBI Taxonomy" id="1841864"/>
    <lineage>
        <taxon>Bacteria</taxon>
        <taxon>Pseudomonadati</taxon>
        <taxon>Bacteroidota</taxon>
        <taxon>Bacteroidia</taxon>
        <taxon>Bacteroidales</taxon>
        <taxon>Prevotellaceae</taxon>
        <taxon>Marseilla</taxon>
    </lineage>
</organism>
<comment type="caution">
    <text evidence="1">The sequence shown here is derived from an EMBL/GenBank/DDBJ whole genome shotgun (WGS) entry which is preliminary data.</text>
</comment>